<dbReference type="PROSITE" id="PS50906">
    <property type="entry name" value="NIT"/>
    <property type="match status" value="1"/>
</dbReference>
<keyword evidence="4" id="KW-0808">Transferase</keyword>
<dbReference type="SMART" id="SM00387">
    <property type="entry name" value="HATPase_c"/>
    <property type="match status" value="1"/>
</dbReference>
<keyword evidence="9" id="KW-1185">Reference proteome</keyword>
<evidence type="ECO:0000313" key="9">
    <source>
        <dbReference type="Proteomes" id="UP000221011"/>
    </source>
</evidence>
<dbReference type="PANTHER" id="PTHR45436">
    <property type="entry name" value="SENSOR HISTIDINE KINASE YKOH"/>
    <property type="match status" value="1"/>
</dbReference>
<dbReference type="SUPFAM" id="SSF55874">
    <property type="entry name" value="ATPase domain of HSP90 chaperone/DNA topoisomerase II/histidine kinase"/>
    <property type="match status" value="1"/>
</dbReference>
<feature type="compositionally biased region" description="Basic and acidic residues" evidence="6">
    <location>
        <begin position="793"/>
        <end position="814"/>
    </location>
</feature>
<name>A0A291Q3G5_9ACTN</name>
<dbReference type="EC" id="2.7.13.3" evidence="2"/>
<feature type="compositionally biased region" description="Basic and acidic residues" evidence="6">
    <location>
        <begin position="729"/>
        <end position="744"/>
    </location>
</feature>
<dbReference type="GO" id="GO:0004673">
    <property type="term" value="F:protein histidine kinase activity"/>
    <property type="evidence" value="ECO:0007669"/>
    <property type="project" value="UniProtKB-EC"/>
</dbReference>
<dbReference type="InterPro" id="IPR003594">
    <property type="entry name" value="HATPase_dom"/>
</dbReference>
<keyword evidence="3" id="KW-0597">Phosphoprotein</keyword>
<dbReference type="Gene3D" id="3.30.565.10">
    <property type="entry name" value="Histidine kinase-like ATPase, C-terminal domain"/>
    <property type="match status" value="1"/>
</dbReference>
<dbReference type="Pfam" id="PF02518">
    <property type="entry name" value="HATPase_c"/>
    <property type="match status" value="1"/>
</dbReference>
<keyword evidence="5 8" id="KW-0418">Kinase</keyword>
<dbReference type="EMBL" id="CP022685">
    <property type="protein sequence ID" value="ATL26152.1"/>
    <property type="molecule type" value="Genomic_DNA"/>
</dbReference>
<dbReference type="RefSeq" id="WP_098247073.1">
    <property type="nucleotide sequence ID" value="NZ_CP022685.1"/>
</dbReference>
<dbReference type="Proteomes" id="UP000221011">
    <property type="component" value="Chromosome"/>
</dbReference>
<sequence>MRFRGKSIRRKIVALLLVPLVSLTAIWGFATVITGREANRVLEASYVVDELGYPIEDTIRVVQEERRRTLVYLADPRASDALAALRRSRTATDDMVSKARAKADDPDIRDNVYGDSEEQLTALVEAFRGIDSLRRTVEEGTITRAGALKMYSKLIDPCFGFLTTLNGFAGLDDVGLDQQGRALVGVSRARELLSREDALLSSSLVARRVTKPEIRQIAELRAQRELLYEVNLAQLPEGDRERYERFWNGAETTQLRKAEEDVIASTPGTPRAVTTAHWDASASRVLKELTQRNIEAADRFQDRVEPASVGVIVRAVVAGVVGLLALLVSLFMSIRIGRSLIRDLRRLRLEAHEASGVRLPGVLRRLAAGEQVDVETESPRLTYDKDEIGQVGQALNTLQRAAVEATVKQADLRRGVSEVFVNLARRSQVLLHKQLTLLDTMERRTEDTDELADLFRLDHLTTRMRRHAEGLVILSGAAPSRQWRKPVQLMDVVRAAVAEVEDYERIEVRRLPRIAVTGPAVADLTHLMAELLENATVFSPPHTAVQVLGEHVANGFTLEIHDRGLGMAADALLDANLRLAETPEFELSDTDRLGLFVVSRLAQRQRVRVSLQPSPYGGTTAVVFIPEGLLTDDVPDTGGVGFRLDRPQPKEPAVSTDKTADRTAALAQVPVQLPGLPASVLDGPVELEAPVGMADLDSFPGALGDEDSEIGGLFRPRRRVAGTPGEQHQQARDEREPGRAEPARPDAAAGRATEESAESAHSEEARSEGPVQLPRRRAPKLVSSHGRPVTHTRPGDSRPADNRPPDSRPQDGRSQEGAPFGERPDGGAPFGDRPLDPAAEDGTQGRPWRPGTTEGPAGTRPPRPTAPGGLDLPRRPEPQSAWPELSPPHRDVTATDDAEGPAELPRRRRTGLQGRGSQDRTDTRPPVAPVPDAAPGRTTDQRHQDTDQHRSTDQDRNTTTTLGGLPRRVRQASLAPQLKDSPDRRSERAETRPEERDAEEVRSRMASLQRGWQRGRDENAAGDTATDGTAPGTTEGDGR</sequence>
<evidence type="ECO:0000256" key="4">
    <source>
        <dbReference type="ARBA" id="ARBA00022679"/>
    </source>
</evidence>
<dbReference type="FunFam" id="3.30.565.10:FF:000038">
    <property type="entry name" value="Sensor-like histidine kinase"/>
    <property type="match status" value="1"/>
</dbReference>
<dbReference type="InterPro" id="IPR050428">
    <property type="entry name" value="TCS_sensor_his_kinase"/>
</dbReference>
<reference evidence="8 9" key="1">
    <citation type="submission" date="2017-08" db="EMBL/GenBank/DDBJ databases">
        <title>Complete Genome Sequence of Streptomyces formicae KY5, the formicamycin producer.</title>
        <authorList>
            <person name="Holmes N.A."/>
            <person name="Devine R."/>
            <person name="Qin Z."/>
            <person name="Seipke R.F."/>
            <person name="Wilkinson B."/>
            <person name="Hutchings M.I."/>
        </authorList>
    </citation>
    <scope>NUCLEOTIDE SEQUENCE [LARGE SCALE GENOMIC DNA]</scope>
    <source>
        <strain evidence="8 9">KY5</strain>
    </source>
</reference>
<feature type="compositionally biased region" description="Basic and acidic residues" evidence="6">
    <location>
        <begin position="939"/>
        <end position="956"/>
    </location>
</feature>
<dbReference type="Pfam" id="PF08376">
    <property type="entry name" value="NIT"/>
    <property type="match status" value="1"/>
</dbReference>
<organism evidence="8 9">
    <name type="scientific">Streptomyces formicae</name>
    <dbReference type="NCBI Taxonomy" id="1616117"/>
    <lineage>
        <taxon>Bacteria</taxon>
        <taxon>Bacillati</taxon>
        <taxon>Actinomycetota</taxon>
        <taxon>Actinomycetes</taxon>
        <taxon>Kitasatosporales</taxon>
        <taxon>Streptomycetaceae</taxon>
        <taxon>Streptomyces</taxon>
    </lineage>
</organism>
<feature type="region of interest" description="Disordered" evidence="6">
    <location>
        <begin position="716"/>
        <end position="1039"/>
    </location>
</feature>
<dbReference type="PANTHER" id="PTHR45436:SF5">
    <property type="entry name" value="SENSOR HISTIDINE KINASE TRCS"/>
    <property type="match status" value="1"/>
</dbReference>
<evidence type="ECO:0000256" key="2">
    <source>
        <dbReference type="ARBA" id="ARBA00012438"/>
    </source>
</evidence>
<evidence type="ECO:0000313" key="8">
    <source>
        <dbReference type="EMBL" id="ATL26152.1"/>
    </source>
</evidence>
<dbReference type="InterPro" id="IPR036890">
    <property type="entry name" value="HATPase_C_sf"/>
</dbReference>
<dbReference type="Gene3D" id="6.10.340.10">
    <property type="match status" value="1"/>
</dbReference>
<feature type="compositionally biased region" description="Basic and acidic residues" evidence="6">
    <location>
        <begin position="980"/>
        <end position="1003"/>
    </location>
</feature>
<feature type="compositionally biased region" description="Low complexity" evidence="6">
    <location>
        <begin position="1021"/>
        <end position="1039"/>
    </location>
</feature>
<dbReference type="GO" id="GO:0000160">
    <property type="term" value="P:phosphorelay signal transduction system"/>
    <property type="evidence" value="ECO:0007669"/>
    <property type="project" value="TreeGrafter"/>
</dbReference>
<evidence type="ECO:0000256" key="1">
    <source>
        <dbReference type="ARBA" id="ARBA00000085"/>
    </source>
</evidence>
<comment type="catalytic activity">
    <reaction evidence="1">
        <text>ATP + protein L-histidine = ADP + protein N-phospho-L-histidine.</text>
        <dbReference type="EC" id="2.7.13.3"/>
    </reaction>
</comment>
<feature type="region of interest" description="Disordered" evidence="6">
    <location>
        <begin position="639"/>
        <end position="660"/>
    </location>
</feature>
<feature type="domain" description="NIT" evidence="7">
    <location>
        <begin position="53"/>
        <end position="307"/>
    </location>
</feature>
<gene>
    <name evidence="8" type="ORF">KY5_1134c</name>
</gene>
<evidence type="ECO:0000256" key="5">
    <source>
        <dbReference type="ARBA" id="ARBA00022777"/>
    </source>
</evidence>
<accession>A0A291Q3G5</accession>
<feature type="compositionally biased region" description="Basic and acidic residues" evidence="6">
    <location>
        <begin position="752"/>
        <end position="767"/>
    </location>
</feature>
<proteinExistence type="predicted"/>
<dbReference type="KEGG" id="sfk:KY5_1134c"/>
<evidence type="ECO:0000256" key="3">
    <source>
        <dbReference type="ARBA" id="ARBA00022553"/>
    </source>
</evidence>
<evidence type="ECO:0000256" key="6">
    <source>
        <dbReference type="SAM" id="MobiDB-lite"/>
    </source>
</evidence>
<dbReference type="GO" id="GO:0005886">
    <property type="term" value="C:plasma membrane"/>
    <property type="evidence" value="ECO:0007669"/>
    <property type="project" value="TreeGrafter"/>
</dbReference>
<dbReference type="InterPro" id="IPR010910">
    <property type="entry name" value="Nitrate/nitrite_sensing_bac"/>
</dbReference>
<dbReference type="InterPro" id="IPR013587">
    <property type="entry name" value="Nitrate/nitrite_sensing"/>
</dbReference>
<dbReference type="AlphaFoldDB" id="A0A291Q3G5"/>
<protein>
    <recommendedName>
        <fullName evidence="2">histidine kinase</fullName>
        <ecNumber evidence="2">2.7.13.3</ecNumber>
    </recommendedName>
</protein>
<feature type="compositionally biased region" description="Low complexity" evidence="6">
    <location>
        <begin position="849"/>
        <end position="858"/>
    </location>
</feature>
<evidence type="ECO:0000259" key="7">
    <source>
        <dbReference type="PROSITE" id="PS50906"/>
    </source>
</evidence>